<proteinExistence type="predicted"/>
<dbReference type="InterPro" id="IPR016024">
    <property type="entry name" value="ARM-type_fold"/>
</dbReference>
<reference evidence="6" key="1">
    <citation type="submission" date="2016-03" db="EMBL/GenBank/DDBJ databases">
        <authorList>
            <person name="Devillers Hugo."/>
        </authorList>
    </citation>
    <scope>NUCLEOTIDE SEQUENCE [LARGE SCALE GENOMIC DNA]</scope>
</reference>
<dbReference type="SUPFAM" id="SSF48371">
    <property type="entry name" value="ARM repeat"/>
    <property type="match status" value="1"/>
</dbReference>
<gene>
    <name evidence="5" type="ORF">LAME_0G15104G</name>
</gene>
<feature type="region of interest" description="Disordered" evidence="1">
    <location>
        <begin position="803"/>
        <end position="843"/>
    </location>
</feature>
<evidence type="ECO:0000259" key="2">
    <source>
        <dbReference type="Pfam" id="PF24173"/>
    </source>
</evidence>
<dbReference type="GO" id="GO:0005737">
    <property type="term" value="C:cytoplasm"/>
    <property type="evidence" value="ECO:0007669"/>
    <property type="project" value="TreeGrafter"/>
</dbReference>
<name>A0A1G4KAM4_9SACH</name>
<organism evidence="5 6">
    <name type="scientific">Lachancea meyersii CBS 8951</name>
    <dbReference type="NCBI Taxonomy" id="1266667"/>
    <lineage>
        <taxon>Eukaryota</taxon>
        <taxon>Fungi</taxon>
        <taxon>Dikarya</taxon>
        <taxon>Ascomycota</taxon>
        <taxon>Saccharomycotina</taxon>
        <taxon>Saccharomycetes</taxon>
        <taxon>Saccharomycetales</taxon>
        <taxon>Saccharomycetaceae</taxon>
        <taxon>Lachancea</taxon>
    </lineage>
</organism>
<dbReference type="Pfam" id="PF24181">
    <property type="entry name" value="TPR_TTI1_C"/>
    <property type="match status" value="1"/>
</dbReference>
<dbReference type="PANTHER" id="PTHR18460">
    <property type="entry name" value="TEL2 INTERACTING PROTEIN 1 TTI1 FAMILY MEMBER"/>
    <property type="match status" value="1"/>
</dbReference>
<evidence type="ECO:0000256" key="1">
    <source>
        <dbReference type="SAM" id="MobiDB-lite"/>
    </source>
</evidence>
<dbReference type="InterPro" id="IPR059075">
    <property type="entry name" value="TPR_TTI1_2nd_yeast"/>
</dbReference>
<evidence type="ECO:0000313" key="6">
    <source>
        <dbReference type="Proteomes" id="UP000191144"/>
    </source>
</evidence>
<dbReference type="InterPro" id="IPR057566">
    <property type="entry name" value="TPR_TTI1_N"/>
</dbReference>
<accession>A0A1G4KAM4</accession>
<evidence type="ECO:0000259" key="4">
    <source>
        <dbReference type="Pfam" id="PF26245"/>
    </source>
</evidence>
<dbReference type="InterPro" id="IPR016441">
    <property type="entry name" value="Tti1"/>
</dbReference>
<evidence type="ECO:0000313" key="5">
    <source>
        <dbReference type="EMBL" id="SCV01267.1"/>
    </source>
</evidence>
<feature type="domain" description="TEL2-interacting protein 1 second TPR" evidence="4">
    <location>
        <begin position="382"/>
        <end position="618"/>
    </location>
</feature>
<dbReference type="InterPro" id="IPR049362">
    <property type="entry name" value="TTI1_rpt"/>
</dbReference>
<dbReference type="PANTHER" id="PTHR18460:SF3">
    <property type="entry name" value="TELO2-INTERACTING PROTEIN 1 HOMOLOG"/>
    <property type="match status" value="1"/>
</dbReference>
<dbReference type="Pfam" id="PF24173">
    <property type="entry name" value="TPR_TTI1_N"/>
    <property type="match status" value="1"/>
</dbReference>
<feature type="domain" description="TTI1 N-terminal TPR" evidence="2">
    <location>
        <begin position="9"/>
        <end position="358"/>
    </location>
</feature>
<protein>
    <submittedName>
        <fullName evidence="5">LAME_0G15104g1_1</fullName>
    </submittedName>
</protein>
<dbReference type="PIRSF" id="PIRSF005250">
    <property type="entry name" value="UCP005250"/>
    <property type="match status" value="1"/>
</dbReference>
<dbReference type="AlphaFoldDB" id="A0A1G4KAM4"/>
<sequence length="1040" mass="117012">MTSVQSDAFQRVRPHCIELSREAFLPKTTFDPSSATLLKALRSVEHELEKLEEIEKLAPAFADYVFIPIAHLLQQGGLGTSQTEAVLLIIGHLLSLSWSSVGSFPQALAQQLFPLLTYLISSDRDNKDLLKKPVQFQYSGCVVLKKFFKALAIQKLYHVYTYFSDPKSLPSLGHSVTILLDILQGNDHESDLQLMAIEALHTLYVKLLQDGETISFILPGNVSTFSKLLLKPGLTVNADVVCSTMGLFGSLLSLVYCDHDLHISKLPAPDLQHRLTERQDSQVVAAVQIDESAFKNKHPHRTNKWLKATTSQVKTALEAILPKLLKRENSRINNAIKDFLETVVDKCHDSLSNCLELFTVTSLDTQLPAPRLLESCGSSGMIKLTLENQISNFPTALQFESVKVLQRFSFALSVLAQNSERDFELIDRAVFELQRSFSDFLEQKNLRFNDYKVIEQSSLVIIGQDLFEHTDQLHQVFPRVSKSFEEALSNLLHNVGTYCGIAHTDDMVMTLLTKNYTDSTHGKAVAIWISSLLIKGSMKKTEKNDDIVDQFLAFDVNQSEVPAACFMVLESCLGILNEVSQNGRTITRSEEIDAIVGLHSIKLMNESMESEFEGELIDVLFPVMDCLASSSPSIRSFAQVTTMEIARSHYGGSVRDLIWENMDYLVDSLSIRLSNCMTQRVATLLMVICRIGGYDTIRSFKDVLETIFRLLDYYHGYEDLCVEFFQLFDIVVTEMNKKYLGNRDSVLKLTDKQELKGSFGPWEMQNIHQVTDVLERMKSYRIAGNPDAREADDPEPGNFQEFFNSKLREVDSDDEEEDNDIEKDLHGAHSDGNPEDASKKWTSPIPRDSYRLLLQITAYGDRLLTHSSRPLKVQILQLARKIFPMLATEYDMLLPQVAKSWDMVVQISLGADYSLVKPALECLRSIINCSGDFVTKRFIDMWGLITRDSALLQNVGRRRANLQVSGKGKTLVKAQNFPSITTEALKALGWMILEGISKTELLVTDAQLQEMVRFCLLALPADTIASRSLILGDMVSSLQI</sequence>
<dbReference type="OrthoDB" id="6781668at2759"/>
<dbReference type="InterPro" id="IPR052587">
    <property type="entry name" value="TELO2-interacting_protein_1"/>
</dbReference>
<dbReference type="Pfam" id="PF26245">
    <property type="entry name" value="TPR_TTI1_2nd_yeast"/>
    <property type="match status" value="1"/>
</dbReference>
<feature type="compositionally biased region" description="Acidic residues" evidence="1">
    <location>
        <begin position="811"/>
        <end position="821"/>
    </location>
</feature>
<dbReference type="Pfam" id="PF21547">
    <property type="entry name" value="TTI1"/>
    <property type="match status" value="1"/>
</dbReference>
<dbReference type="InterPro" id="IPR057567">
    <property type="entry name" value="TPR_TTI1_C"/>
</dbReference>
<dbReference type="Proteomes" id="UP000191144">
    <property type="component" value="Chromosome G"/>
</dbReference>
<evidence type="ECO:0000259" key="3">
    <source>
        <dbReference type="Pfam" id="PF24181"/>
    </source>
</evidence>
<keyword evidence="6" id="KW-1185">Reference proteome</keyword>
<dbReference type="EMBL" id="LT598484">
    <property type="protein sequence ID" value="SCV01267.1"/>
    <property type="molecule type" value="Genomic_DNA"/>
</dbReference>
<feature type="domain" description="TTI1 C-terminal TPR" evidence="3">
    <location>
        <begin position="791"/>
        <end position="940"/>
    </location>
</feature>